<evidence type="ECO:0000313" key="4">
    <source>
        <dbReference type="EMBL" id="OAF66015.1"/>
    </source>
</evidence>
<feature type="coiled-coil region" evidence="2">
    <location>
        <begin position="246"/>
        <end position="280"/>
    </location>
</feature>
<evidence type="ECO:0000256" key="2">
    <source>
        <dbReference type="SAM" id="Coils"/>
    </source>
</evidence>
<name>A0A177AVK3_9BILA</name>
<reference evidence="4 5" key="1">
    <citation type="submission" date="2016-04" db="EMBL/GenBank/DDBJ databases">
        <title>The genome of Intoshia linei affirms orthonectids as highly simplified spiralians.</title>
        <authorList>
            <person name="Mikhailov K.V."/>
            <person name="Slusarev G.S."/>
            <person name="Nikitin M.A."/>
            <person name="Logacheva M.D."/>
            <person name="Penin A."/>
            <person name="Aleoshin V."/>
            <person name="Panchin Y.V."/>
        </authorList>
    </citation>
    <scope>NUCLEOTIDE SEQUENCE [LARGE SCALE GENOMIC DNA]</scope>
    <source>
        <strain evidence="4">Intl2013</strain>
        <tissue evidence="4">Whole animal</tissue>
    </source>
</reference>
<comment type="caution">
    <text evidence="4">The sequence shown here is derived from an EMBL/GenBank/DDBJ whole genome shotgun (WGS) entry which is preliminary data.</text>
</comment>
<feature type="non-terminal residue" evidence="4">
    <location>
        <position position="464"/>
    </location>
</feature>
<sequence>MEEKEKNNTNDVKSIFLTQLINEKNQKGKNEKDEELTLEEIENLCMGVNDGETKFDETAIKLLENSRHTLQKTLVIRKTVYLNKMTIALKMKRQEYLKRMEACKKKNIELMKITSQLNERKLKFQSFIDTIKFKQQRALDKYNSEKRDYNTCVSEIASIQIKKCTFEEKLIKLKNFISRFKIYENYLLQVAALFPANYTDDHSESNLNSLRLRFKTILDTNKDLEESIEVNYSNFEKEKKLKECYRQAHQETAMKLNIEKNNLEKLLEKTEMKNSRMERFRQVNLDKEYRMRTRLGKINMSIINIYSMCKINQKIFYNSQDTISSVENIKSKLKFIQQFIKSRSDIIFIVLSKINPDKITLSARNFLIENNKDEILHFNTKKNKQKIRIKMERTFQDGLMNPFNYTSIPLDQFNPAKFKKTRMYKHDSVGNCSVPELVQLTNDKPEIYPSILHMVQTVQKICRP</sequence>
<evidence type="ECO:0000313" key="5">
    <source>
        <dbReference type="Proteomes" id="UP000078046"/>
    </source>
</evidence>
<dbReference type="Pfam" id="PF13863">
    <property type="entry name" value="DUF4200"/>
    <property type="match status" value="1"/>
</dbReference>
<dbReference type="InterPro" id="IPR025252">
    <property type="entry name" value="DUF4200"/>
</dbReference>
<dbReference type="EMBL" id="LWCA01001063">
    <property type="protein sequence ID" value="OAF66015.1"/>
    <property type="molecule type" value="Genomic_DNA"/>
</dbReference>
<dbReference type="InterPro" id="IPR051147">
    <property type="entry name" value="CFAP_domain-containing"/>
</dbReference>
<organism evidence="4 5">
    <name type="scientific">Intoshia linei</name>
    <dbReference type="NCBI Taxonomy" id="1819745"/>
    <lineage>
        <taxon>Eukaryota</taxon>
        <taxon>Metazoa</taxon>
        <taxon>Spiralia</taxon>
        <taxon>Lophotrochozoa</taxon>
        <taxon>Mesozoa</taxon>
        <taxon>Orthonectida</taxon>
        <taxon>Rhopaluridae</taxon>
        <taxon>Intoshia</taxon>
    </lineage>
</organism>
<dbReference type="AlphaFoldDB" id="A0A177AVK3"/>
<dbReference type="PANTHER" id="PTHR21683">
    <property type="entry name" value="COILED-COIL DOMAIN-CONTAINING PROTEIN 42 LIKE-2-LIKE-RELATED"/>
    <property type="match status" value="1"/>
</dbReference>
<keyword evidence="1 2" id="KW-0175">Coiled coil</keyword>
<dbReference type="Proteomes" id="UP000078046">
    <property type="component" value="Unassembled WGS sequence"/>
</dbReference>
<feature type="domain" description="DUF4200" evidence="3">
    <location>
        <begin position="77"/>
        <end position="191"/>
    </location>
</feature>
<dbReference type="PANTHER" id="PTHR21683:SF18">
    <property type="entry name" value="COILED-COIL DOMAIN-CONTAINING PROTEIN 42 HOMOLOG"/>
    <property type="match status" value="1"/>
</dbReference>
<evidence type="ECO:0000259" key="3">
    <source>
        <dbReference type="Pfam" id="PF13863"/>
    </source>
</evidence>
<protein>
    <recommendedName>
        <fullName evidence="3">DUF4200 domain-containing protein</fullName>
    </recommendedName>
</protein>
<proteinExistence type="predicted"/>
<gene>
    <name evidence="4" type="ORF">A3Q56_06266</name>
</gene>
<dbReference type="GO" id="GO:0005856">
    <property type="term" value="C:cytoskeleton"/>
    <property type="evidence" value="ECO:0007669"/>
    <property type="project" value="UniProtKB-ARBA"/>
</dbReference>
<accession>A0A177AVK3</accession>
<keyword evidence="5" id="KW-1185">Reference proteome</keyword>
<dbReference type="OrthoDB" id="2134857at2759"/>
<evidence type="ECO:0000256" key="1">
    <source>
        <dbReference type="ARBA" id="ARBA00023054"/>
    </source>
</evidence>